<reference evidence="1" key="1">
    <citation type="submission" date="2020-08" db="EMBL/GenBank/DDBJ databases">
        <title>Multicomponent nature underlies the extraordinary mechanical properties of spider dragline silk.</title>
        <authorList>
            <person name="Kono N."/>
            <person name="Nakamura H."/>
            <person name="Mori M."/>
            <person name="Yoshida Y."/>
            <person name="Ohtoshi R."/>
            <person name="Malay A.D."/>
            <person name="Moran D.A.P."/>
            <person name="Tomita M."/>
            <person name="Numata K."/>
            <person name="Arakawa K."/>
        </authorList>
    </citation>
    <scope>NUCLEOTIDE SEQUENCE</scope>
</reference>
<name>A0A8X6UGQ6_NEPPI</name>
<dbReference type="Proteomes" id="UP000887013">
    <property type="component" value="Unassembled WGS sequence"/>
</dbReference>
<evidence type="ECO:0000313" key="2">
    <source>
        <dbReference type="Proteomes" id="UP000887013"/>
    </source>
</evidence>
<proteinExistence type="predicted"/>
<dbReference type="OrthoDB" id="6427446at2759"/>
<keyword evidence="2" id="KW-1185">Reference proteome</keyword>
<accession>A0A8X6UGQ6</accession>
<evidence type="ECO:0000313" key="1">
    <source>
        <dbReference type="EMBL" id="GFU15718.1"/>
    </source>
</evidence>
<organism evidence="1 2">
    <name type="scientific">Nephila pilipes</name>
    <name type="common">Giant wood spider</name>
    <name type="synonym">Nephila maculata</name>
    <dbReference type="NCBI Taxonomy" id="299642"/>
    <lineage>
        <taxon>Eukaryota</taxon>
        <taxon>Metazoa</taxon>
        <taxon>Ecdysozoa</taxon>
        <taxon>Arthropoda</taxon>
        <taxon>Chelicerata</taxon>
        <taxon>Arachnida</taxon>
        <taxon>Araneae</taxon>
        <taxon>Araneomorphae</taxon>
        <taxon>Entelegynae</taxon>
        <taxon>Araneoidea</taxon>
        <taxon>Nephilidae</taxon>
        <taxon>Nephila</taxon>
    </lineage>
</organism>
<gene>
    <name evidence="1" type="primary">RF55_21751</name>
    <name evidence="1" type="ORF">NPIL_55361</name>
</gene>
<dbReference type="AlphaFoldDB" id="A0A8X6UGQ6"/>
<dbReference type="EMBL" id="BMAW01079546">
    <property type="protein sequence ID" value="GFU15718.1"/>
    <property type="molecule type" value="Genomic_DNA"/>
</dbReference>
<comment type="caution">
    <text evidence="1">The sequence shown here is derived from an EMBL/GenBank/DDBJ whole genome shotgun (WGS) entry which is preliminary data.</text>
</comment>
<protein>
    <submittedName>
        <fullName evidence="1">CCHC-type domain-containing protein</fullName>
    </submittedName>
</protein>
<sequence length="168" mass="19460">MVVLLDRGSWSFIDGTEPALDKEATSKEQRYYNLRKDRCYSEIFLNVEEDLQALISTTTSGEEAWTILKNHFEPITRARVAALLDEFFNARKEPDESIGVFVARVLRMVNMLKEAGHTVADEYQSYQLIRHLGVEFQLIVLAIFKWPNEHFKFDAVQAELLCEESLLQ</sequence>
<dbReference type="Pfam" id="PF14223">
    <property type="entry name" value="Retrotran_gag_2"/>
    <property type="match status" value="1"/>
</dbReference>